<dbReference type="EMBL" id="FN654335">
    <property type="protein sequence ID" value="CBY32141.1"/>
    <property type="molecule type" value="Genomic_DNA"/>
</dbReference>
<reference evidence="1" key="1">
    <citation type="journal article" date="2010" name="Science">
        <title>Plasticity of animal genome architecture unmasked by rapid evolution of a pelagic tunicate.</title>
        <authorList>
            <person name="Denoeud F."/>
            <person name="Henriet S."/>
            <person name="Mungpakdee S."/>
            <person name="Aury J.M."/>
            <person name="Da Silva C."/>
            <person name="Brinkmann H."/>
            <person name="Mikhaleva J."/>
            <person name="Olsen L.C."/>
            <person name="Jubin C."/>
            <person name="Canestro C."/>
            <person name="Bouquet J.M."/>
            <person name="Danks G."/>
            <person name="Poulain J."/>
            <person name="Campsteijn C."/>
            <person name="Adamski M."/>
            <person name="Cross I."/>
            <person name="Yadetie F."/>
            <person name="Muffato M."/>
            <person name="Louis A."/>
            <person name="Butcher S."/>
            <person name="Tsagkogeorga G."/>
            <person name="Konrad A."/>
            <person name="Singh S."/>
            <person name="Jensen M.F."/>
            <person name="Cong E.H."/>
            <person name="Eikeseth-Otteraa H."/>
            <person name="Noel B."/>
            <person name="Anthouard V."/>
            <person name="Porcel B.M."/>
            <person name="Kachouri-Lafond R."/>
            <person name="Nishino A."/>
            <person name="Ugolini M."/>
            <person name="Chourrout P."/>
            <person name="Nishida H."/>
            <person name="Aasland R."/>
            <person name="Huzurbazar S."/>
            <person name="Westhof E."/>
            <person name="Delsuc F."/>
            <person name="Lehrach H."/>
            <person name="Reinhardt R."/>
            <person name="Weissenbach J."/>
            <person name="Roy S.W."/>
            <person name="Artiguenave F."/>
            <person name="Postlethwait J.H."/>
            <person name="Manak J.R."/>
            <person name="Thompson E.M."/>
            <person name="Jaillon O."/>
            <person name="Du Pasquier L."/>
            <person name="Boudinot P."/>
            <person name="Liberles D.A."/>
            <person name="Volff J.N."/>
            <person name="Philippe H."/>
            <person name="Lenhard B."/>
            <person name="Roest Crollius H."/>
            <person name="Wincker P."/>
            <person name="Chourrout D."/>
        </authorList>
    </citation>
    <scope>NUCLEOTIDE SEQUENCE [LARGE SCALE GENOMIC DNA]</scope>
</reference>
<gene>
    <name evidence="1" type="ORF">GSOID_T00030553001</name>
</gene>
<dbReference type="CDD" id="cd00742">
    <property type="entry name" value="FABP"/>
    <property type="match status" value="1"/>
</dbReference>
<dbReference type="AlphaFoldDB" id="E4Y9A4"/>
<accession>E4Y9A4</accession>
<dbReference type="Proteomes" id="UP000011014">
    <property type="component" value="Unassembled WGS sequence"/>
</dbReference>
<dbReference type="SUPFAM" id="SSF50814">
    <property type="entry name" value="Lipocalins"/>
    <property type="match status" value="1"/>
</dbReference>
<dbReference type="Gene3D" id="2.40.128.20">
    <property type="match status" value="1"/>
</dbReference>
<name>E4Y9A4_OIKDI</name>
<dbReference type="InterPro" id="IPR012674">
    <property type="entry name" value="Calycin"/>
</dbReference>
<evidence type="ECO:0008006" key="2">
    <source>
        <dbReference type="Google" id="ProtNLM"/>
    </source>
</evidence>
<protein>
    <recommendedName>
        <fullName evidence="2">Lipocalin/cytosolic fatty-acid binding domain-containing protein</fullName>
    </recommendedName>
</protein>
<proteinExistence type="predicted"/>
<evidence type="ECO:0000313" key="1">
    <source>
        <dbReference type="EMBL" id="CBY32141.1"/>
    </source>
</evidence>
<organism evidence="1">
    <name type="scientific">Oikopleura dioica</name>
    <name type="common">Tunicate</name>
    <dbReference type="NCBI Taxonomy" id="34765"/>
    <lineage>
        <taxon>Eukaryota</taxon>
        <taxon>Metazoa</taxon>
        <taxon>Chordata</taxon>
        <taxon>Tunicata</taxon>
        <taxon>Appendicularia</taxon>
        <taxon>Copelata</taxon>
        <taxon>Oikopleuridae</taxon>
        <taxon>Oikopleura</taxon>
    </lineage>
</organism>
<sequence length="147" mass="16949">MVMGDFLERLKGRWVQTKTENMDAIYVASQASYIKRKVAQMMTVHLQVEYPNPTSMFMSFQSKLKNMDMNLSFDGPSPHLSLSDEQVESTVKLEGDQMILHTTGMAYGETTRFFTFNGENELIIKQQIKEVIGTRWFERENQPPKAA</sequence>